<dbReference type="OMA" id="GKEWATC"/>
<organism evidence="3 4">
    <name type="scientific">Triticum turgidum subsp. durum</name>
    <name type="common">Durum wheat</name>
    <name type="synonym">Triticum durum</name>
    <dbReference type="NCBI Taxonomy" id="4567"/>
    <lineage>
        <taxon>Eukaryota</taxon>
        <taxon>Viridiplantae</taxon>
        <taxon>Streptophyta</taxon>
        <taxon>Embryophyta</taxon>
        <taxon>Tracheophyta</taxon>
        <taxon>Spermatophyta</taxon>
        <taxon>Magnoliopsida</taxon>
        <taxon>Liliopsida</taxon>
        <taxon>Poales</taxon>
        <taxon>Poaceae</taxon>
        <taxon>BOP clade</taxon>
        <taxon>Pooideae</taxon>
        <taxon>Triticodae</taxon>
        <taxon>Triticeae</taxon>
        <taxon>Triticinae</taxon>
        <taxon>Triticum</taxon>
    </lineage>
</organism>
<feature type="compositionally biased region" description="Basic and acidic residues" evidence="1">
    <location>
        <begin position="170"/>
        <end position="184"/>
    </location>
</feature>
<dbReference type="SUPFAM" id="SSF54160">
    <property type="entry name" value="Chromo domain-like"/>
    <property type="match status" value="1"/>
</dbReference>
<accession>A0A9R0T8P8</accession>
<dbReference type="InterPro" id="IPR056924">
    <property type="entry name" value="SH3_Tf2-1"/>
</dbReference>
<dbReference type="PANTHER" id="PTHR46148">
    <property type="entry name" value="CHROMO DOMAIN-CONTAINING PROTEIN"/>
    <property type="match status" value="1"/>
</dbReference>
<feature type="region of interest" description="Disordered" evidence="1">
    <location>
        <begin position="162"/>
        <end position="203"/>
    </location>
</feature>
<feature type="domain" description="Tf2-1-like SH3-like" evidence="2">
    <location>
        <begin position="17"/>
        <end position="81"/>
    </location>
</feature>
<dbReference type="PANTHER" id="PTHR46148:SF52">
    <property type="entry name" value="OS04G0603800 PROTEIN"/>
    <property type="match status" value="1"/>
</dbReference>
<dbReference type="Pfam" id="PF24626">
    <property type="entry name" value="SH3_Tf2-1"/>
    <property type="match status" value="1"/>
</dbReference>
<dbReference type="Proteomes" id="UP000324705">
    <property type="component" value="Chromosome 4B"/>
</dbReference>
<protein>
    <recommendedName>
        <fullName evidence="2">Tf2-1-like SH3-like domain-containing protein</fullName>
    </recommendedName>
</protein>
<dbReference type="Gramene" id="TRITD4Bv1G167180.1">
    <property type="protein sequence ID" value="TRITD4Bv1G167180.1"/>
    <property type="gene ID" value="TRITD4Bv1G167180"/>
</dbReference>
<dbReference type="InterPro" id="IPR016197">
    <property type="entry name" value="Chromo-like_dom_sf"/>
</dbReference>
<evidence type="ECO:0000259" key="2">
    <source>
        <dbReference type="Pfam" id="PF24626"/>
    </source>
</evidence>
<dbReference type="AlphaFoldDB" id="A0A9R0T8P8"/>
<gene>
    <name evidence="3" type="ORF">TRITD_4Bv1G167180</name>
</gene>
<evidence type="ECO:0000256" key="1">
    <source>
        <dbReference type="SAM" id="MobiDB-lite"/>
    </source>
</evidence>
<dbReference type="EMBL" id="LT934118">
    <property type="protein sequence ID" value="VAI09232.1"/>
    <property type="molecule type" value="Genomic_DNA"/>
</dbReference>
<reference evidence="3 4" key="1">
    <citation type="submission" date="2017-09" db="EMBL/GenBank/DDBJ databases">
        <authorList>
            <consortium name="International Durum Wheat Genome Sequencing Consortium (IDWGSC)"/>
            <person name="Milanesi L."/>
        </authorList>
    </citation>
    <scope>NUCLEOTIDE SEQUENCE [LARGE SCALE GENOMIC DNA]</scope>
    <source>
        <strain evidence="4">cv. Svevo</strain>
    </source>
</reference>
<evidence type="ECO:0000313" key="3">
    <source>
        <dbReference type="EMBL" id="VAI09232.1"/>
    </source>
</evidence>
<proteinExistence type="predicted"/>
<evidence type="ECO:0000313" key="4">
    <source>
        <dbReference type="Proteomes" id="UP000324705"/>
    </source>
</evidence>
<name>A0A9R0T8P8_TRITD</name>
<keyword evidence="4" id="KW-1185">Reference proteome</keyword>
<sequence>MKNQVDKKRSDRVFQVGDYVFLKLQPYIQSSVAPRAHHKLLFKYYGPFQVLERIGDVAYRLLLPPGSRIHPVIHVSQLKKALGEQYKVEAELPPASAALAVPVKVLQRRFRQEGHSAVPQGLIQWSGQSEDLATWEDLDELKQRFPRATAWGQAVLQGRGNVSNRSIKSTAKDDTSQVRNDHVNHSSFVADSGPSKRIRRPSTRYAGKEWATCSVK</sequence>